<dbReference type="AlphaFoldDB" id="A0A8J8T8Q0"/>
<reference evidence="1" key="1">
    <citation type="submission" date="2019-06" db="EMBL/GenBank/DDBJ databases">
        <authorList>
            <person name="Zheng W."/>
        </authorList>
    </citation>
    <scope>NUCLEOTIDE SEQUENCE</scope>
    <source>
        <strain evidence="1">QDHG01</strain>
    </source>
</reference>
<protein>
    <submittedName>
        <fullName evidence="1">Uncharacterized protein</fullName>
    </submittedName>
</protein>
<organism evidence="1 2">
    <name type="scientific">Halteria grandinella</name>
    <dbReference type="NCBI Taxonomy" id="5974"/>
    <lineage>
        <taxon>Eukaryota</taxon>
        <taxon>Sar</taxon>
        <taxon>Alveolata</taxon>
        <taxon>Ciliophora</taxon>
        <taxon>Intramacronucleata</taxon>
        <taxon>Spirotrichea</taxon>
        <taxon>Stichotrichia</taxon>
        <taxon>Sporadotrichida</taxon>
        <taxon>Halteriidae</taxon>
        <taxon>Halteria</taxon>
    </lineage>
</organism>
<dbReference type="EMBL" id="RRYP01001699">
    <property type="protein sequence ID" value="TNV85596.1"/>
    <property type="molecule type" value="Genomic_DNA"/>
</dbReference>
<accession>A0A8J8T8Q0</accession>
<keyword evidence="2" id="KW-1185">Reference proteome</keyword>
<sequence length="68" mass="7915">MLLVLSLMHLVELYFMSFLIQFRFSFFKASNPGDFPFFALDSQQLPGFSRKSILLTAQVEKLSYLCEL</sequence>
<comment type="caution">
    <text evidence="1">The sequence shown here is derived from an EMBL/GenBank/DDBJ whole genome shotgun (WGS) entry which is preliminary data.</text>
</comment>
<dbReference type="Proteomes" id="UP000785679">
    <property type="component" value="Unassembled WGS sequence"/>
</dbReference>
<name>A0A8J8T8Q0_HALGN</name>
<gene>
    <name evidence="1" type="ORF">FGO68_gene17148</name>
</gene>
<proteinExistence type="predicted"/>
<evidence type="ECO:0000313" key="2">
    <source>
        <dbReference type="Proteomes" id="UP000785679"/>
    </source>
</evidence>
<evidence type="ECO:0000313" key="1">
    <source>
        <dbReference type="EMBL" id="TNV85596.1"/>
    </source>
</evidence>